<sequence>MIDVSGQQRCLSDDFTNQELQGVNPGKRRTLIRFGDLERQEHLIAAVIVRPTSSDTYRCVVLASALERTGTAIAPRMSGQTHRDKTGRSMLRLSVCSFSTYKATGKDVLSGLRFLYGSYTSSAPLTQPPTPQHRF</sequence>
<keyword evidence="2" id="KW-1185">Reference proteome</keyword>
<protein>
    <submittedName>
        <fullName evidence="1">Uncharacterized protein</fullName>
    </submittedName>
</protein>
<organism evidence="1 2">
    <name type="scientific">Lasiodiplodia mahajangana</name>
    <dbReference type="NCBI Taxonomy" id="1108764"/>
    <lineage>
        <taxon>Eukaryota</taxon>
        <taxon>Fungi</taxon>
        <taxon>Dikarya</taxon>
        <taxon>Ascomycota</taxon>
        <taxon>Pezizomycotina</taxon>
        <taxon>Dothideomycetes</taxon>
        <taxon>Dothideomycetes incertae sedis</taxon>
        <taxon>Botryosphaeriales</taxon>
        <taxon>Botryosphaeriaceae</taxon>
        <taxon>Lasiodiplodia</taxon>
    </lineage>
</organism>
<gene>
    <name evidence="1" type="ORF">O1611_g1063</name>
</gene>
<reference evidence="1" key="1">
    <citation type="submission" date="2022-12" db="EMBL/GenBank/DDBJ databases">
        <title>Genome Sequence of Lasiodiplodia mahajangana.</title>
        <authorList>
            <person name="Buettner E."/>
        </authorList>
    </citation>
    <scope>NUCLEOTIDE SEQUENCE</scope>
    <source>
        <strain evidence="1">VT137</strain>
    </source>
</reference>
<name>A0ACC2JYK3_9PEZI</name>
<evidence type="ECO:0000313" key="2">
    <source>
        <dbReference type="Proteomes" id="UP001153332"/>
    </source>
</evidence>
<accession>A0ACC2JYK3</accession>
<proteinExistence type="predicted"/>
<evidence type="ECO:0000313" key="1">
    <source>
        <dbReference type="EMBL" id="KAJ8132555.1"/>
    </source>
</evidence>
<dbReference type="Proteomes" id="UP001153332">
    <property type="component" value="Unassembled WGS sequence"/>
</dbReference>
<dbReference type="EMBL" id="JAPUUL010000112">
    <property type="protein sequence ID" value="KAJ8132555.1"/>
    <property type="molecule type" value="Genomic_DNA"/>
</dbReference>
<comment type="caution">
    <text evidence="1">The sequence shown here is derived from an EMBL/GenBank/DDBJ whole genome shotgun (WGS) entry which is preliminary data.</text>
</comment>